<name>A0A0N8PR10_9CHLR</name>
<reference evidence="3 4" key="1">
    <citation type="submission" date="2015-09" db="EMBL/GenBank/DDBJ databases">
        <title>Draft genome sequence of Kouleothrix aurantiaca JCM 19913.</title>
        <authorList>
            <person name="Hemp J."/>
        </authorList>
    </citation>
    <scope>NUCLEOTIDE SEQUENCE [LARGE SCALE GENOMIC DNA]</scope>
    <source>
        <strain evidence="3 4">COM-B</strain>
    </source>
</reference>
<proteinExistence type="predicted"/>
<sequence length="328" mass="36154">MWQSAQSRTDDERRGVQDGGAPASVLGAASPSQDVLFAYLAQEVLAAQPDEIQSFLLRTSVLAELAPATCDRVLGVGESAERLRGLYRRGLFLTAIGADQYRYHPLFHAFLQQRGRATLPEWAELHARAAAYYREVGAGESVLYHLSAMGDSDGVAAELARLAQSWIDEGRSITLIDWLDHLPPAALVAHPGLLVARGDAERLLARFEDALKSYAAAENRYAALHDLAGQSRALKGQAQIYLDTVRPAPATELLRRAYKLLPPDQLGARVAILRRIAENRLNGGNPGQALRLYRLAERMSGEPQTDPRVFLRLGQLNEAREFLERQLN</sequence>
<dbReference type="EMBL" id="LJCR01002514">
    <property type="protein sequence ID" value="KPV48621.1"/>
    <property type="molecule type" value="Genomic_DNA"/>
</dbReference>
<dbReference type="AlphaFoldDB" id="A0A0N8PR10"/>
<comment type="caution">
    <text evidence="3">The sequence shown here is derived from an EMBL/GenBank/DDBJ whole genome shotgun (WGS) entry which is preliminary data.</text>
</comment>
<dbReference type="Pfam" id="PF25873">
    <property type="entry name" value="WHD_MalT"/>
    <property type="match status" value="1"/>
</dbReference>
<keyword evidence="4" id="KW-1185">Reference proteome</keyword>
<feature type="non-terminal residue" evidence="3">
    <location>
        <position position="328"/>
    </location>
</feature>
<evidence type="ECO:0000256" key="1">
    <source>
        <dbReference type="SAM" id="MobiDB-lite"/>
    </source>
</evidence>
<accession>A0A0N8PR10</accession>
<dbReference type="InterPro" id="IPR059106">
    <property type="entry name" value="WHD_MalT"/>
</dbReference>
<feature type="region of interest" description="Disordered" evidence="1">
    <location>
        <begin position="1"/>
        <end position="23"/>
    </location>
</feature>
<evidence type="ECO:0000313" key="4">
    <source>
        <dbReference type="Proteomes" id="UP000050509"/>
    </source>
</evidence>
<protein>
    <recommendedName>
        <fullName evidence="2">MalT-like winged helix domain-containing protein</fullName>
    </recommendedName>
</protein>
<dbReference type="Proteomes" id="UP000050509">
    <property type="component" value="Unassembled WGS sequence"/>
</dbReference>
<organism evidence="3 4">
    <name type="scientific">Kouleothrix aurantiaca</name>
    <dbReference type="NCBI Taxonomy" id="186479"/>
    <lineage>
        <taxon>Bacteria</taxon>
        <taxon>Bacillati</taxon>
        <taxon>Chloroflexota</taxon>
        <taxon>Chloroflexia</taxon>
        <taxon>Chloroflexales</taxon>
        <taxon>Roseiflexineae</taxon>
        <taxon>Roseiflexaceae</taxon>
        <taxon>Kouleothrix</taxon>
    </lineage>
</organism>
<feature type="domain" description="MalT-like winged helix" evidence="2">
    <location>
        <begin position="41"/>
        <end position="121"/>
    </location>
</feature>
<dbReference type="InterPro" id="IPR011990">
    <property type="entry name" value="TPR-like_helical_dom_sf"/>
</dbReference>
<dbReference type="Gene3D" id="1.25.40.10">
    <property type="entry name" value="Tetratricopeptide repeat domain"/>
    <property type="match status" value="1"/>
</dbReference>
<evidence type="ECO:0000313" key="3">
    <source>
        <dbReference type="EMBL" id="KPV48621.1"/>
    </source>
</evidence>
<evidence type="ECO:0000259" key="2">
    <source>
        <dbReference type="Pfam" id="PF25873"/>
    </source>
</evidence>
<gene>
    <name evidence="3" type="ORF">SE17_37085</name>
</gene>
<dbReference type="SUPFAM" id="SSF48452">
    <property type="entry name" value="TPR-like"/>
    <property type="match status" value="1"/>
</dbReference>